<name>A0ABR4RH35_BORBO</name>
<protein>
    <submittedName>
        <fullName evidence="6">LysR substrate-binding domain protein</fullName>
    </submittedName>
</protein>
<keyword evidence="4" id="KW-0804">Transcription</keyword>
<dbReference type="PANTHER" id="PTHR30346:SF0">
    <property type="entry name" value="HCA OPERON TRANSCRIPTIONAL ACTIVATOR HCAR"/>
    <property type="match status" value="1"/>
</dbReference>
<dbReference type="InterPro" id="IPR005119">
    <property type="entry name" value="LysR_subst-bd"/>
</dbReference>
<reference evidence="6 7" key="1">
    <citation type="submission" date="2014-03" db="EMBL/GenBank/DDBJ databases">
        <title>Genome sequence of Bordetella bronchiseptica.</title>
        <authorList>
            <person name="Harvill E."/>
            <person name="Goodfield L.L."/>
            <person name="Ivanov Y.V."/>
            <person name="Meyer J.A."/>
            <person name="Muse S.J."/>
            <person name="Jacobs N."/>
            <person name="Bendor L."/>
            <person name="Smallridge W.E."/>
            <person name="Brinkac L.M."/>
            <person name="Sanka R."/>
            <person name="Kim M."/>
            <person name="Losada L."/>
        </authorList>
    </citation>
    <scope>NUCLEOTIDE SEQUENCE [LARGE SCALE GENOMIC DNA]</scope>
    <source>
        <strain evidence="6 7">00-P-2796</strain>
    </source>
</reference>
<feature type="domain" description="LysR substrate-binding" evidence="5">
    <location>
        <begin position="19"/>
        <end position="213"/>
    </location>
</feature>
<evidence type="ECO:0000313" key="7">
    <source>
        <dbReference type="Proteomes" id="UP000025756"/>
    </source>
</evidence>
<evidence type="ECO:0000256" key="2">
    <source>
        <dbReference type="ARBA" id="ARBA00023015"/>
    </source>
</evidence>
<organism evidence="6 7">
    <name type="scientific">Bordetella bronchiseptica 00-P-2796</name>
    <dbReference type="NCBI Taxonomy" id="1331199"/>
    <lineage>
        <taxon>Bacteria</taxon>
        <taxon>Pseudomonadati</taxon>
        <taxon>Pseudomonadota</taxon>
        <taxon>Betaproteobacteria</taxon>
        <taxon>Burkholderiales</taxon>
        <taxon>Alcaligenaceae</taxon>
        <taxon>Bordetella</taxon>
    </lineage>
</organism>
<comment type="caution">
    <text evidence="6">The sequence shown here is derived from an EMBL/GenBank/DDBJ whole genome shotgun (WGS) entry which is preliminary data.</text>
</comment>
<proteinExistence type="inferred from homology"/>
<keyword evidence="3" id="KW-0238">DNA-binding</keyword>
<keyword evidence="2" id="KW-0805">Transcription regulation</keyword>
<dbReference type="SUPFAM" id="SSF53850">
    <property type="entry name" value="Periplasmic binding protein-like II"/>
    <property type="match status" value="1"/>
</dbReference>
<evidence type="ECO:0000256" key="1">
    <source>
        <dbReference type="ARBA" id="ARBA00009437"/>
    </source>
</evidence>
<evidence type="ECO:0000256" key="3">
    <source>
        <dbReference type="ARBA" id="ARBA00023125"/>
    </source>
</evidence>
<dbReference type="Pfam" id="PF03466">
    <property type="entry name" value="LysR_substrate"/>
    <property type="match status" value="1"/>
</dbReference>
<gene>
    <name evidence="6" type="ORF">L490_5188</name>
</gene>
<accession>A0ABR4RH35</accession>
<dbReference type="Proteomes" id="UP000025756">
    <property type="component" value="Unassembled WGS sequence"/>
</dbReference>
<keyword evidence="7" id="KW-1185">Reference proteome</keyword>
<dbReference type="Gene3D" id="3.40.190.290">
    <property type="match status" value="1"/>
</dbReference>
<evidence type="ECO:0000259" key="5">
    <source>
        <dbReference type="Pfam" id="PF03466"/>
    </source>
</evidence>
<dbReference type="PANTHER" id="PTHR30346">
    <property type="entry name" value="TRANSCRIPTIONAL DUAL REGULATOR HCAR-RELATED"/>
    <property type="match status" value="1"/>
</dbReference>
<evidence type="ECO:0000256" key="4">
    <source>
        <dbReference type="ARBA" id="ARBA00023163"/>
    </source>
</evidence>
<dbReference type="EMBL" id="JGWH01000077">
    <property type="protein sequence ID" value="KCV36094.1"/>
    <property type="molecule type" value="Genomic_DNA"/>
</dbReference>
<comment type="similarity">
    <text evidence="1">Belongs to the LysR transcriptional regulatory family.</text>
</comment>
<dbReference type="CDD" id="cd08414">
    <property type="entry name" value="PBP2_LTTR_aromatics_like"/>
    <property type="match status" value="1"/>
</dbReference>
<sequence length="225" mass="24744">MSSQSTLSVGTFMHDATSPPPRLRLAVAPGVPSSHLSALLARQRAEEPDVTLSFFEVAGDVLLDGLLEGRYDVGMSLQGDRDPALKTQLLWTETMAVAMPPRSRLVDKAKLTIADLQDYPVYRWQAEACPLLNERLASLMPADQKSIRRVVSFEMLALWVAAGYGIGVSARSRIERAHGWGITMRPLADGPYEIVTYLQRPHAQAEPVAERFERRAMQVTGTGAT</sequence>
<evidence type="ECO:0000313" key="6">
    <source>
        <dbReference type="EMBL" id="KCV36094.1"/>
    </source>
</evidence>